<keyword evidence="1" id="KW-0812">Transmembrane</keyword>
<feature type="transmembrane region" description="Helical" evidence="1">
    <location>
        <begin position="87"/>
        <end position="107"/>
    </location>
</feature>
<dbReference type="OrthoDB" id="200338at2157"/>
<gene>
    <name evidence="2" type="ORF">SAMN05216559_0383</name>
</gene>
<evidence type="ECO:0000256" key="1">
    <source>
        <dbReference type="SAM" id="Phobius"/>
    </source>
</evidence>
<protein>
    <submittedName>
        <fullName evidence="2">LexA-binding, inner membrane-associated putative hydrolase</fullName>
    </submittedName>
</protein>
<evidence type="ECO:0000313" key="2">
    <source>
        <dbReference type="EMBL" id="SFR87621.1"/>
    </source>
</evidence>
<keyword evidence="2" id="KW-0378">Hydrolase</keyword>
<feature type="transmembrane region" description="Helical" evidence="1">
    <location>
        <begin position="61"/>
        <end position="80"/>
    </location>
</feature>
<dbReference type="RefSeq" id="WP_089813353.1">
    <property type="nucleotide sequence ID" value="NZ_FOZK01000001.1"/>
</dbReference>
<dbReference type="InterPro" id="IPR007404">
    <property type="entry name" value="YdjM-like"/>
</dbReference>
<feature type="transmembrane region" description="Helical" evidence="1">
    <location>
        <begin position="150"/>
        <end position="167"/>
    </location>
</feature>
<dbReference type="Pfam" id="PF04307">
    <property type="entry name" value="YdjM"/>
    <property type="match status" value="1"/>
</dbReference>
<keyword evidence="1" id="KW-1133">Transmembrane helix</keyword>
<proteinExistence type="predicted"/>
<dbReference type="Proteomes" id="UP000199062">
    <property type="component" value="Unassembled WGS sequence"/>
</dbReference>
<sequence>MMPWGHFAVAFLPYLAYRLVGHRDLPSRRATVFLLVASQLPDLIDKPLAWSVHLLPSGRSLAHSLLVAAPVVVLVSVLAARRGRAELGPLFGFGYLTHVVGDVYRALLYTSPDQWAGTYVASLVWPLAPVPASETTAFLHYFLRVSPARYGQVAVGLVLFGLLFAAPEIRAVLERRRLPGDTTDDDVAVRTADHRFDAD</sequence>
<keyword evidence="3" id="KW-1185">Reference proteome</keyword>
<keyword evidence="1" id="KW-0472">Membrane</keyword>
<dbReference type="AlphaFoldDB" id="A0A1I6K8R1"/>
<name>A0A1I6K8R1_9EURY</name>
<dbReference type="GO" id="GO:0016787">
    <property type="term" value="F:hydrolase activity"/>
    <property type="evidence" value="ECO:0007669"/>
    <property type="project" value="UniProtKB-KW"/>
</dbReference>
<evidence type="ECO:0000313" key="3">
    <source>
        <dbReference type="Proteomes" id="UP000199062"/>
    </source>
</evidence>
<reference evidence="2 3" key="1">
    <citation type="submission" date="2016-10" db="EMBL/GenBank/DDBJ databases">
        <authorList>
            <person name="de Groot N.N."/>
        </authorList>
    </citation>
    <scope>NUCLEOTIDE SEQUENCE [LARGE SCALE GENOMIC DNA]</scope>
    <source>
        <strain evidence="2 3">CGMCC 1.10457</strain>
    </source>
</reference>
<dbReference type="EMBL" id="FOZK01000001">
    <property type="protein sequence ID" value="SFR87621.1"/>
    <property type="molecule type" value="Genomic_DNA"/>
</dbReference>
<organism evidence="2 3">
    <name type="scientific">Halomicrobium zhouii</name>
    <dbReference type="NCBI Taxonomy" id="767519"/>
    <lineage>
        <taxon>Archaea</taxon>
        <taxon>Methanobacteriati</taxon>
        <taxon>Methanobacteriota</taxon>
        <taxon>Stenosarchaea group</taxon>
        <taxon>Halobacteria</taxon>
        <taxon>Halobacteriales</taxon>
        <taxon>Haloarculaceae</taxon>
        <taxon>Halomicrobium</taxon>
    </lineage>
</organism>
<accession>A0A1I6K8R1</accession>
<dbReference type="STRING" id="767519.SAMN05216559_0383"/>